<reference evidence="2" key="1">
    <citation type="journal article" date="2023" name="Nat. Plants">
        <title>Single-cell RNA sequencing provides a high-resolution roadmap for understanding the multicellular compartmentation of specialized metabolism.</title>
        <authorList>
            <person name="Sun S."/>
            <person name="Shen X."/>
            <person name="Li Y."/>
            <person name="Li Y."/>
            <person name="Wang S."/>
            <person name="Li R."/>
            <person name="Zhang H."/>
            <person name="Shen G."/>
            <person name="Guo B."/>
            <person name="Wei J."/>
            <person name="Xu J."/>
            <person name="St-Pierre B."/>
            <person name="Chen S."/>
            <person name="Sun C."/>
        </authorList>
    </citation>
    <scope>NUCLEOTIDE SEQUENCE [LARGE SCALE GENOMIC DNA]</scope>
</reference>
<evidence type="ECO:0000313" key="2">
    <source>
        <dbReference type="Proteomes" id="UP001060085"/>
    </source>
</evidence>
<dbReference type="Proteomes" id="UP001060085">
    <property type="component" value="Linkage Group LG02"/>
</dbReference>
<protein>
    <submittedName>
        <fullName evidence="1">Uncharacterized protein</fullName>
    </submittedName>
</protein>
<comment type="caution">
    <text evidence="1">The sequence shown here is derived from an EMBL/GenBank/DDBJ whole genome shotgun (WGS) entry which is preliminary data.</text>
</comment>
<accession>A0ACC0C2N4</accession>
<gene>
    <name evidence="1" type="ORF">M9H77_10155</name>
</gene>
<organism evidence="1 2">
    <name type="scientific">Catharanthus roseus</name>
    <name type="common">Madagascar periwinkle</name>
    <name type="synonym">Vinca rosea</name>
    <dbReference type="NCBI Taxonomy" id="4058"/>
    <lineage>
        <taxon>Eukaryota</taxon>
        <taxon>Viridiplantae</taxon>
        <taxon>Streptophyta</taxon>
        <taxon>Embryophyta</taxon>
        <taxon>Tracheophyta</taxon>
        <taxon>Spermatophyta</taxon>
        <taxon>Magnoliopsida</taxon>
        <taxon>eudicotyledons</taxon>
        <taxon>Gunneridae</taxon>
        <taxon>Pentapetalae</taxon>
        <taxon>asterids</taxon>
        <taxon>lamiids</taxon>
        <taxon>Gentianales</taxon>
        <taxon>Apocynaceae</taxon>
        <taxon>Rauvolfioideae</taxon>
        <taxon>Vinceae</taxon>
        <taxon>Catharanthinae</taxon>
        <taxon>Catharanthus</taxon>
    </lineage>
</organism>
<dbReference type="EMBL" id="CM044702">
    <property type="protein sequence ID" value="KAI5679205.1"/>
    <property type="molecule type" value="Genomic_DNA"/>
</dbReference>
<proteinExistence type="predicted"/>
<evidence type="ECO:0000313" key="1">
    <source>
        <dbReference type="EMBL" id="KAI5679205.1"/>
    </source>
</evidence>
<sequence length="172" mass="18398">MSSQVQPINVYPSPNTIQPQQQQQQHSSSHSNGSFGPVFIVLAVIVVLTIIATILGRICSRRRHGHGSSKAEHGGGGGGGGGKKKAAKSAARQPSQHDHNNKFQAGQEGDIEFGFHDKNMRIPTSKVADNGHGHGHGDFTRGPNIKTSSHNGEHKGHVRFADDHIEFRAGPN</sequence>
<keyword evidence="2" id="KW-1185">Reference proteome</keyword>
<name>A0ACC0C2N4_CATRO</name>